<name>A0A073IIS2_9RHOB</name>
<evidence type="ECO:0000313" key="2">
    <source>
        <dbReference type="EMBL" id="KEJ89654.1"/>
    </source>
</evidence>
<feature type="chain" id="PRO_5001689753" description="NADH dehydrogenase subunit E" evidence="1">
    <location>
        <begin position="18"/>
        <end position="85"/>
    </location>
</feature>
<keyword evidence="3" id="KW-1185">Reference proteome</keyword>
<organism evidence="2 3">
    <name type="scientific">Sulfitobacter donghicola DSW-25 = KCTC 12864 = JCM 14565</name>
    <dbReference type="NCBI Taxonomy" id="1300350"/>
    <lineage>
        <taxon>Bacteria</taxon>
        <taxon>Pseudomonadati</taxon>
        <taxon>Pseudomonadota</taxon>
        <taxon>Alphaproteobacteria</taxon>
        <taxon>Rhodobacterales</taxon>
        <taxon>Roseobacteraceae</taxon>
        <taxon>Sulfitobacter</taxon>
    </lineage>
</organism>
<dbReference type="Proteomes" id="UP000027734">
    <property type="component" value="Unassembled WGS sequence"/>
</dbReference>
<evidence type="ECO:0008006" key="4">
    <source>
        <dbReference type="Google" id="ProtNLM"/>
    </source>
</evidence>
<reference evidence="2 3" key="1">
    <citation type="submission" date="2014-01" db="EMBL/GenBank/DDBJ databases">
        <title>Sulfitobacter donghicola JCM 14565 Genome Sequencing.</title>
        <authorList>
            <person name="Lai Q."/>
            <person name="Hong Z."/>
        </authorList>
    </citation>
    <scope>NUCLEOTIDE SEQUENCE [LARGE SCALE GENOMIC DNA]</scope>
    <source>
        <strain evidence="2 3">JCM 14565</strain>
    </source>
</reference>
<dbReference type="STRING" id="1300350.Z948_2977"/>
<gene>
    <name evidence="2" type="ORF">DSW25_10450</name>
</gene>
<dbReference type="eggNOG" id="ENOG50313TU">
    <property type="taxonomic scope" value="Bacteria"/>
</dbReference>
<dbReference type="RefSeq" id="WP_025060275.1">
    <property type="nucleotide sequence ID" value="NZ_JAMC01000003.1"/>
</dbReference>
<comment type="caution">
    <text evidence="2">The sequence shown here is derived from an EMBL/GenBank/DDBJ whole genome shotgun (WGS) entry which is preliminary data.</text>
</comment>
<evidence type="ECO:0000256" key="1">
    <source>
        <dbReference type="SAM" id="SignalP"/>
    </source>
</evidence>
<accession>A0A073IIS2</accession>
<protein>
    <recommendedName>
        <fullName evidence="4">NADH dehydrogenase subunit E</fullName>
    </recommendedName>
</protein>
<dbReference type="AlphaFoldDB" id="A0A073IIS2"/>
<evidence type="ECO:0000313" key="3">
    <source>
        <dbReference type="Proteomes" id="UP000027734"/>
    </source>
</evidence>
<dbReference type="OrthoDB" id="7871740at2"/>
<proteinExistence type="predicted"/>
<dbReference type="EMBL" id="JAMC01000003">
    <property type="protein sequence ID" value="KEJ89654.1"/>
    <property type="molecule type" value="Genomic_DNA"/>
</dbReference>
<keyword evidence="1" id="KW-0732">Signal</keyword>
<feature type="signal peptide" evidence="1">
    <location>
        <begin position="1"/>
        <end position="17"/>
    </location>
</feature>
<sequence length="85" mass="9054">MRIAAFIFVMSASAAFAADKKAELIEAMNANGCKMTTAQANEQMPKLGIDRATAIALSREMMADGIAKFADDEETLLLLPPACKS</sequence>